<keyword evidence="7" id="KW-1185">Reference proteome</keyword>
<dbReference type="Proteomes" id="UP000095282">
    <property type="component" value="Unplaced"/>
</dbReference>
<feature type="region of interest" description="Disordered" evidence="4">
    <location>
        <begin position="114"/>
        <end position="144"/>
    </location>
</feature>
<dbReference type="SMART" id="SM01088">
    <property type="entry name" value="Col_cuticle_N"/>
    <property type="match status" value="1"/>
</dbReference>
<feature type="compositionally biased region" description="Low complexity" evidence="4">
    <location>
        <begin position="135"/>
        <end position="144"/>
    </location>
</feature>
<dbReference type="Pfam" id="PF01484">
    <property type="entry name" value="Col_cuticle_N"/>
    <property type="match status" value="1"/>
</dbReference>
<dbReference type="PANTHER" id="PTHR24637:SF315">
    <property type="entry name" value="CUTICLE COLLAGEN 40"/>
    <property type="match status" value="1"/>
</dbReference>
<evidence type="ECO:0000259" key="6">
    <source>
        <dbReference type="SMART" id="SM01088"/>
    </source>
</evidence>
<evidence type="ECO:0000256" key="4">
    <source>
        <dbReference type="SAM" id="MobiDB-lite"/>
    </source>
</evidence>
<keyword evidence="5" id="KW-1133">Transmembrane helix</keyword>
<evidence type="ECO:0000256" key="3">
    <source>
        <dbReference type="ARBA" id="ARBA00023157"/>
    </source>
</evidence>
<feature type="region of interest" description="Disordered" evidence="4">
    <location>
        <begin position="158"/>
        <end position="219"/>
    </location>
</feature>
<accession>A0A1I7UGD3</accession>
<keyword evidence="2" id="KW-0677">Repeat</keyword>
<dbReference type="PANTHER" id="PTHR24637">
    <property type="entry name" value="COLLAGEN"/>
    <property type="match status" value="1"/>
</dbReference>
<reference evidence="8" key="1">
    <citation type="submission" date="2016-11" db="UniProtKB">
        <authorList>
            <consortium name="WormBaseParasite"/>
        </authorList>
    </citation>
    <scope>IDENTIFICATION</scope>
</reference>
<dbReference type="GO" id="GO:0042302">
    <property type="term" value="F:structural constituent of cuticle"/>
    <property type="evidence" value="ECO:0007669"/>
    <property type="project" value="InterPro"/>
</dbReference>
<protein>
    <submittedName>
        <fullName evidence="8">Col_cuticle_N domain-containing protein</fullName>
    </submittedName>
</protein>
<feature type="compositionally biased region" description="Basic and acidic residues" evidence="4">
    <location>
        <begin position="266"/>
        <end position="278"/>
    </location>
</feature>
<dbReference type="STRING" id="1561998.A0A1I7UGD3"/>
<dbReference type="SUPFAM" id="SSF55486">
    <property type="entry name" value="Metalloproteases ('zincins'), catalytic domain"/>
    <property type="match status" value="1"/>
</dbReference>
<comment type="subunit">
    <text evidence="1">Collagen polypeptide chains are complexed within the cuticle by disulfide bonds and other types of covalent cross-links.</text>
</comment>
<dbReference type="eggNOG" id="KOG3544">
    <property type="taxonomic scope" value="Eukaryota"/>
</dbReference>
<keyword evidence="5" id="KW-0812">Transmembrane</keyword>
<organism evidence="7 8">
    <name type="scientific">Caenorhabditis tropicalis</name>
    <dbReference type="NCBI Taxonomy" id="1561998"/>
    <lineage>
        <taxon>Eukaryota</taxon>
        <taxon>Metazoa</taxon>
        <taxon>Ecdysozoa</taxon>
        <taxon>Nematoda</taxon>
        <taxon>Chromadorea</taxon>
        <taxon>Rhabditida</taxon>
        <taxon>Rhabditina</taxon>
        <taxon>Rhabditomorpha</taxon>
        <taxon>Rhabditoidea</taxon>
        <taxon>Rhabditidae</taxon>
        <taxon>Peloderinae</taxon>
        <taxon>Caenorhabditis</taxon>
    </lineage>
</organism>
<evidence type="ECO:0000256" key="2">
    <source>
        <dbReference type="ARBA" id="ARBA00022737"/>
    </source>
</evidence>
<dbReference type="InterPro" id="IPR008160">
    <property type="entry name" value="Collagen"/>
</dbReference>
<keyword evidence="3" id="KW-1015">Disulfide bond</keyword>
<dbReference type="WBParaSite" id="Csp11.Scaffold629.g9053.t2">
    <property type="protein sequence ID" value="Csp11.Scaffold629.g9053.t2"/>
    <property type="gene ID" value="Csp11.Scaffold629.g9053"/>
</dbReference>
<evidence type="ECO:0000256" key="1">
    <source>
        <dbReference type="ARBA" id="ARBA00011518"/>
    </source>
</evidence>
<feature type="transmembrane region" description="Helical" evidence="5">
    <location>
        <begin position="16"/>
        <end position="39"/>
    </location>
</feature>
<dbReference type="InterPro" id="IPR002486">
    <property type="entry name" value="Col_cuticle_N"/>
</dbReference>
<evidence type="ECO:0000256" key="5">
    <source>
        <dbReference type="SAM" id="Phobius"/>
    </source>
</evidence>
<dbReference type="AlphaFoldDB" id="A0A1I7UGD3"/>
<dbReference type="Pfam" id="PF01391">
    <property type="entry name" value="Collagen"/>
    <property type="match status" value="1"/>
</dbReference>
<keyword evidence="5" id="KW-0472">Membrane</keyword>
<feature type="region of interest" description="Disordered" evidence="4">
    <location>
        <begin position="266"/>
        <end position="285"/>
    </location>
</feature>
<feature type="domain" description="Nematode cuticle collagen N-terminal" evidence="6">
    <location>
        <begin position="15"/>
        <end position="67"/>
    </location>
</feature>
<evidence type="ECO:0000313" key="8">
    <source>
        <dbReference type="WBParaSite" id="Csp11.Scaffold629.g9053.t2"/>
    </source>
</evidence>
<proteinExistence type="predicted"/>
<name>A0A1I7UGD3_9PELO</name>
<sequence>MEEKQKIAEAESLKKLAFFGISVSTIATLTAIIAVPMLYNYMQHVQSSLQNEVEFCKHRTDGLWDEFHRFETVKGVDSRIKRDNARSRRGGYSEGGGGGGGSCCSCGIGAAGPAGAPGKDGAPGEDGKAGNPGQAGSDAEAAAAPTAADFCFDCPPGPAGPAGGPGPAGPPGPAGAPGNTPSGGGEGPAGPPGPPGPAGNDGAPGAPGNPGAPGQVTEVPGTLDQLDQLDHQDHQDQPETQDHREPLSQDHQDQLETLDQTEHQEIQEHQEHQERQEPQDPEEAELQNSLTWFQNAFLVQKSVYPVTLEDVFQRIPEYQKFSSVLVQTPLNRQNMKLQDVNQLLGIADFTVFIVAQDPRRCARDPDLMAEAMPIILVPDTRPPLAIMSICLTNKPHQLNTRFYFDLFRHEILHGLGYGMIIDKSSLTEKPSEKYTWHDANGLGHPVTRHFLDFDEFALPPARTHFKCDQIKGIEADGERKNHLNEYIFGMCFKINEKLYEMSDCESRRVIGDNTDNRRCPMIKRLPFNSNQFVHCPI</sequence>
<evidence type="ECO:0000313" key="7">
    <source>
        <dbReference type="Proteomes" id="UP000095282"/>
    </source>
</evidence>